<reference evidence="1" key="1">
    <citation type="journal article" date="2020" name="Stud. Mycol.">
        <title>101 Dothideomycetes genomes: a test case for predicting lifestyles and emergence of pathogens.</title>
        <authorList>
            <person name="Haridas S."/>
            <person name="Albert R."/>
            <person name="Binder M."/>
            <person name="Bloem J."/>
            <person name="Labutti K."/>
            <person name="Salamov A."/>
            <person name="Andreopoulos B."/>
            <person name="Baker S."/>
            <person name="Barry K."/>
            <person name="Bills G."/>
            <person name="Bluhm B."/>
            <person name="Cannon C."/>
            <person name="Castanera R."/>
            <person name="Culley D."/>
            <person name="Daum C."/>
            <person name="Ezra D."/>
            <person name="Gonzalez J."/>
            <person name="Henrissat B."/>
            <person name="Kuo A."/>
            <person name="Liang C."/>
            <person name="Lipzen A."/>
            <person name="Lutzoni F."/>
            <person name="Magnuson J."/>
            <person name="Mondo S."/>
            <person name="Nolan M."/>
            <person name="Ohm R."/>
            <person name="Pangilinan J."/>
            <person name="Park H.-J."/>
            <person name="Ramirez L."/>
            <person name="Alfaro M."/>
            <person name="Sun H."/>
            <person name="Tritt A."/>
            <person name="Yoshinaga Y."/>
            <person name="Zwiers L.-H."/>
            <person name="Turgeon B."/>
            <person name="Goodwin S."/>
            <person name="Spatafora J."/>
            <person name="Crous P."/>
            <person name="Grigoriev I."/>
        </authorList>
    </citation>
    <scope>NUCLEOTIDE SEQUENCE</scope>
    <source>
        <strain evidence="1">CBS 675.92</strain>
    </source>
</reference>
<gene>
    <name evidence="1" type="ORF">CC80DRAFT_505494</name>
</gene>
<protein>
    <submittedName>
        <fullName evidence="1">Uncharacterized protein</fullName>
    </submittedName>
</protein>
<accession>A0A6A5U3A1</accession>
<sequence length="308" mass="34456">MTVTAFSRDNKDLIISGDTLFDGLMDTCEGTLGAAIERLRPQGKDLIGITAGHVLERAHEFLIKTKNRNVMLDCKWPPPSALLDIDSWVDWARLECGILEIAQADKTLFKGFEGDVDLYHYSRYRIPDSVDGRLIDHTYDRAKDLQVRCSKGGITVFKDGAQTGNTQGKIVRIRYKAPPSWYNVPFPAEPDATDNGAQHVFENDSGLAEVADELWTDEELEYDFDDDESDTDEIPTPRPWLATLQHNPSFADHGDSGALLYSKVENTKVPIGLWLGSTAELKVNEGLVLGLDCFGFLGLENRCRYRLL</sequence>
<organism evidence="1 2">
    <name type="scientific">Byssothecium circinans</name>
    <dbReference type="NCBI Taxonomy" id="147558"/>
    <lineage>
        <taxon>Eukaryota</taxon>
        <taxon>Fungi</taxon>
        <taxon>Dikarya</taxon>
        <taxon>Ascomycota</taxon>
        <taxon>Pezizomycotina</taxon>
        <taxon>Dothideomycetes</taxon>
        <taxon>Pleosporomycetidae</taxon>
        <taxon>Pleosporales</taxon>
        <taxon>Massarineae</taxon>
        <taxon>Massarinaceae</taxon>
        <taxon>Byssothecium</taxon>
    </lineage>
</organism>
<dbReference type="EMBL" id="ML976994">
    <property type="protein sequence ID" value="KAF1955627.1"/>
    <property type="molecule type" value="Genomic_DNA"/>
</dbReference>
<keyword evidence="2" id="KW-1185">Reference proteome</keyword>
<proteinExistence type="predicted"/>
<dbReference type="Proteomes" id="UP000800035">
    <property type="component" value="Unassembled WGS sequence"/>
</dbReference>
<dbReference type="AlphaFoldDB" id="A0A6A5U3A1"/>
<evidence type="ECO:0000313" key="2">
    <source>
        <dbReference type="Proteomes" id="UP000800035"/>
    </source>
</evidence>
<evidence type="ECO:0000313" key="1">
    <source>
        <dbReference type="EMBL" id="KAF1955627.1"/>
    </source>
</evidence>
<name>A0A6A5U3A1_9PLEO</name>